<dbReference type="Pfam" id="PF08242">
    <property type="entry name" value="Methyltransf_12"/>
    <property type="match status" value="1"/>
</dbReference>
<evidence type="ECO:0000256" key="1">
    <source>
        <dbReference type="SAM" id="MobiDB-lite"/>
    </source>
</evidence>
<evidence type="ECO:0000256" key="2">
    <source>
        <dbReference type="SAM" id="Phobius"/>
    </source>
</evidence>
<gene>
    <name evidence="4" type="ORF">D6C90_07281</name>
</gene>
<dbReference type="SUPFAM" id="SSF53335">
    <property type="entry name" value="S-adenosyl-L-methionine-dependent methyltransferases"/>
    <property type="match status" value="1"/>
</dbReference>
<feature type="compositionally biased region" description="Low complexity" evidence="1">
    <location>
        <begin position="194"/>
        <end position="204"/>
    </location>
</feature>
<dbReference type="Proteomes" id="UP000310121">
    <property type="component" value="Unassembled WGS sequence"/>
</dbReference>
<feature type="transmembrane region" description="Helical" evidence="2">
    <location>
        <begin position="400"/>
        <end position="418"/>
    </location>
</feature>
<sequence length="452" mass="49231">SKAKEYDAKPWQKKIASQVAEALNSHADWLGADWTSASDQECHLLDYACGTGSVTRALSTHITHATGIDISSAMLSQYTSLLSSTHPSLVLKTSVADLCSPDPQPSISGPEFHNFDIAGVALGFHHFANPATCIANLASRLKKDGVLFIVDWLPNKIAPGEHIGHAHAHPDSHDHNHNHNHPPHHAGNYNGQYTSTTSSASASASASASLHHILTLHPRQIARLEREREEILEEEEGEEDEEQGMERCMLSRIDCIEVGLWHERIRDYEAAELGMVRAEELGLLLPQQGEVGREGEGGRDEARLSRVDTHVDSSTSVTDFADVEGGRGGKSKVDRSRKTSSVTRFGSVSLSLNHVHPFFWVDMLGICSLVLLILALLLYIGLQLRGLDKKQICAKDRGGLWVAVQMLVGLGAGLILQVPVSRRLVPFVLPVWVVVTIGVVIGLKEWAGCLGE</sequence>
<name>A0A4S9UBI0_AURPU</name>
<feature type="transmembrane region" description="Helical" evidence="2">
    <location>
        <begin position="424"/>
        <end position="443"/>
    </location>
</feature>
<dbReference type="GO" id="GO:0032259">
    <property type="term" value="P:methylation"/>
    <property type="evidence" value="ECO:0007669"/>
    <property type="project" value="UniProtKB-KW"/>
</dbReference>
<feature type="non-terminal residue" evidence="4">
    <location>
        <position position="1"/>
    </location>
</feature>
<dbReference type="InterPro" id="IPR029063">
    <property type="entry name" value="SAM-dependent_MTases_sf"/>
</dbReference>
<reference evidence="4 5" key="1">
    <citation type="submission" date="2018-10" db="EMBL/GenBank/DDBJ databases">
        <title>Fifty Aureobasidium pullulans genomes reveal a recombining polyextremotolerant generalist.</title>
        <authorList>
            <person name="Gostincar C."/>
            <person name="Turk M."/>
            <person name="Zajc J."/>
            <person name="Gunde-Cimerman N."/>
        </authorList>
    </citation>
    <scope>NUCLEOTIDE SEQUENCE [LARGE SCALE GENOMIC DNA]</scope>
    <source>
        <strain evidence="4 5">EXF-3844</strain>
    </source>
</reference>
<keyword evidence="2" id="KW-0472">Membrane</keyword>
<comment type="caution">
    <text evidence="4">The sequence shown here is derived from an EMBL/GenBank/DDBJ whole genome shotgun (WGS) entry which is preliminary data.</text>
</comment>
<dbReference type="GO" id="GO:0008168">
    <property type="term" value="F:methyltransferase activity"/>
    <property type="evidence" value="ECO:0007669"/>
    <property type="project" value="UniProtKB-KW"/>
</dbReference>
<dbReference type="CDD" id="cd02440">
    <property type="entry name" value="AdoMet_MTases"/>
    <property type="match status" value="1"/>
</dbReference>
<dbReference type="InterPro" id="IPR013217">
    <property type="entry name" value="Methyltransf_12"/>
</dbReference>
<keyword evidence="4" id="KW-0489">Methyltransferase</keyword>
<dbReference type="Gene3D" id="3.40.50.150">
    <property type="entry name" value="Vaccinia Virus protein VP39"/>
    <property type="match status" value="1"/>
</dbReference>
<evidence type="ECO:0000313" key="5">
    <source>
        <dbReference type="Proteomes" id="UP000310121"/>
    </source>
</evidence>
<feature type="domain" description="Methyltransferase type 12" evidence="3">
    <location>
        <begin position="45"/>
        <end position="147"/>
    </location>
</feature>
<organism evidence="4 5">
    <name type="scientific">Aureobasidium pullulans</name>
    <name type="common">Black yeast</name>
    <name type="synonym">Pullularia pullulans</name>
    <dbReference type="NCBI Taxonomy" id="5580"/>
    <lineage>
        <taxon>Eukaryota</taxon>
        <taxon>Fungi</taxon>
        <taxon>Dikarya</taxon>
        <taxon>Ascomycota</taxon>
        <taxon>Pezizomycotina</taxon>
        <taxon>Dothideomycetes</taxon>
        <taxon>Dothideomycetidae</taxon>
        <taxon>Dothideales</taxon>
        <taxon>Saccotheciaceae</taxon>
        <taxon>Aureobasidium</taxon>
    </lineage>
</organism>
<evidence type="ECO:0000313" key="4">
    <source>
        <dbReference type="EMBL" id="THZ35632.1"/>
    </source>
</evidence>
<dbReference type="EMBL" id="QZBN01000853">
    <property type="protein sequence ID" value="THZ35632.1"/>
    <property type="molecule type" value="Genomic_DNA"/>
</dbReference>
<keyword evidence="4" id="KW-0808">Transferase</keyword>
<feature type="compositionally biased region" description="Basic and acidic residues" evidence="1">
    <location>
        <begin position="162"/>
        <end position="177"/>
    </location>
</feature>
<proteinExistence type="predicted"/>
<feature type="compositionally biased region" description="Basic and acidic residues" evidence="1">
    <location>
        <begin position="291"/>
        <end position="311"/>
    </location>
</feature>
<keyword evidence="2" id="KW-0812">Transmembrane</keyword>
<feature type="transmembrane region" description="Helical" evidence="2">
    <location>
        <begin position="358"/>
        <end position="380"/>
    </location>
</feature>
<dbReference type="AlphaFoldDB" id="A0A4S9UBI0"/>
<feature type="region of interest" description="Disordered" evidence="1">
    <location>
        <begin position="161"/>
        <end position="204"/>
    </location>
</feature>
<keyword evidence="2" id="KW-1133">Transmembrane helix</keyword>
<dbReference type="PANTHER" id="PTHR43861">
    <property type="entry name" value="TRANS-ACONITATE 2-METHYLTRANSFERASE-RELATED"/>
    <property type="match status" value="1"/>
</dbReference>
<accession>A0A4S9UBI0</accession>
<evidence type="ECO:0000259" key="3">
    <source>
        <dbReference type="Pfam" id="PF08242"/>
    </source>
</evidence>
<protein>
    <submittedName>
        <fullName evidence="4">S-adenosyl-L-methionine-dependent methyltransferase</fullName>
    </submittedName>
</protein>
<feature type="region of interest" description="Disordered" evidence="1">
    <location>
        <begin position="290"/>
        <end position="311"/>
    </location>
</feature>